<dbReference type="PANTHER" id="PTHR43619">
    <property type="entry name" value="S-ADENOSYL-L-METHIONINE-DEPENDENT METHYLTRANSFERASE YKTD-RELATED"/>
    <property type="match status" value="1"/>
</dbReference>
<dbReference type="EMBL" id="AP024085">
    <property type="protein sequence ID" value="BCL57915.1"/>
    <property type="molecule type" value="Genomic_DNA"/>
</dbReference>
<evidence type="ECO:0000256" key="3">
    <source>
        <dbReference type="ARBA" id="ARBA00022679"/>
    </source>
</evidence>
<dbReference type="NCBIfam" id="TIGR00027">
    <property type="entry name" value="mthyl_TIGR00027"/>
    <property type="match status" value="1"/>
</dbReference>
<accession>A0A7I8E5T1</accession>
<name>A0A7I8E5T1_9FIRM</name>
<keyword evidence="4" id="KW-0949">S-adenosyl-L-methionine</keyword>
<dbReference type="EC" id="2.1.1.-" evidence="4"/>
<evidence type="ECO:0000313" key="5">
    <source>
        <dbReference type="EMBL" id="BCL57915.1"/>
    </source>
</evidence>
<gene>
    <name evidence="5" type="ORF">Fi14EGH31_16270</name>
</gene>
<dbReference type="PANTHER" id="PTHR43619:SF2">
    <property type="entry name" value="S-ADENOSYL-L-METHIONINE-DEPENDENT METHYLTRANSFERASES SUPERFAMILY PROTEIN"/>
    <property type="match status" value="1"/>
</dbReference>
<dbReference type="Gene3D" id="3.40.50.150">
    <property type="entry name" value="Vaccinia Virus protein VP39"/>
    <property type="match status" value="1"/>
</dbReference>
<evidence type="ECO:0000256" key="1">
    <source>
        <dbReference type="ARBA" id="ARBA00008138"/>
    </source>
</evidence>
<organism evidence="5 6">
    <name type="scientific">Faecalibacillus intestinalis</name>
    <dbReference type="NCBI Taxonomy" id="1982626"/>
    <lineage>
        <taxon>Bacteria</taxon>
        <taxon>Bacillati</taxon>
        <taxon>Bacillota</taxon>
        <taxon>Erysipelotrichia</taxon>
        <taxon>Erysipelotrichales</taxon>
        <taxon>Coprobacillaceae</taxon>
        <taxon>Faecalibacillus</taxon>
    </lineage>
</organism>
<dbReference type="KEGG" id="fit:Fi14EGH31_16270"/>
<dbReference type="Proteomes" id="UP000593842">
    <property type="component" value="Chromosome"/>
</dbReference>
<evidence type="ECO:0000256" key="2">
    <source>
        <dbReference type="ARBA" id="ARBA00022603"/>
    </source>
</evidence>
<keyword evidence="3 5" id="KW-0808">Transferase</keyword>
<dbReference type="RefSeq" id="WP_200764704.1">
    <property type="nucleotide sequence ID" value="NZ_AP024085.1"/>
</dbReference>
<reference evidence="6" key="1">
    <citation type="submission" date="2020-09" db="EMBL/GenBank/DDBJ databases">
        <title>Complete genome sequencing of Faecalibacillus intestinalis strain 14EGH31.</title>
        <authorList>
            <person name="Sakamoto M."/>
            <person name="Murakami T."/>
            <person name="Mori H."/>
        </authorList>
    </citation>
    <scope>NUCLEOTIDE SEQUENCE [LARGE SCALE GENOMIC DNA]</scope>
    <source>
        <strain evidence="6">14EGH31</strain>
    </source>
</reference>
<comment type="function">
    <text evidence="4">Exhibits S-adenosyl-L-methionine-dependent methyltransferase activity.</text>
</comment>
<dbReference type="AlphaFoldDB" id="A0A7I8E5T1"/>
<dbReference type="GO" id="GO:0032259">
    <property type="term" value="P:methylation"/>
    <property type="evidence" value="ECO:0007669"/>
    <property type="project" value="UniProtKB-KW"/>
</dbReference>
<dbReference type="GO" id="GO:0008168">
    <property type="term" value="F:methyltransferase activity"/>
    <property type="evidence" value="ECO:0007669"/>
    <property type="project" value="UniProtKB-UniRule"/>
</dbReference>
<dbReference type="SUPFAM" id="SSF53335">
    <property type="entry name" value="S-adenosyl-L-methionine-dependent methyltransferases"/>
    <property type="match status" value="1"/>
</dbReference>
<protein>
    <recommendedName>
        <fullName evidence="4">S-adenosyl-L-methionine-dependent methyltransferase</fullName>
        <ecNumber evidence="4">2.1.1.-</ecNumber>
    </recommendedName>
</protein>
<dbReference type="InterPro" id="IPR007213">
    <property type="entry name" value="Ppm1/Ppm2/Tcmp"/>
</dbReference>
<keyword evidence="2 4" id="KW-0489">Methyltransferase</keyword>
<dbReference type="InterPro" id="IPR011610">
    <property type="entry name" value="SAM_mthyl_Trfase_ML2640-like"/>
</dbReference>
<comment type="similarity">
    <text evidence="1 4">Belongs to the UPF0677 family.</text>
</comment>
<sequence length="290" mass="34138">MEQNMTALVSLFARAYHQKSKDIKIFDDPLSTKLITKKEYEMIRLSMSQGISFFNPNFKGSKEEALKWIVDHQLSPSVLLRSAFCKEAIEEMKEKGCKQYLDFASGYDSFAYMYQNKMNVFEIDKQEVIDDKRQRCQNVDIKNVQFLSIDLGKDNWIDRLLESSYQENQLSVCSLLGLSYYLTHDQFKRLLKEISKDMIKGSRLVFDYPSYQESDETRKSEALAKEANETMRAKYSFEQLKEIFDLCHLKVIKHDDYRITLDSFIHYNEYYKDNPIIAPKGVCYCVAEKE</sequence>
<proteinExistence type="inferred from homology"/>
<dbReference type="GeneID" id="70580058"/>
<dbReference type="InterPro" id="IPR029063">
    <property type="entry name" value="SAM-dependent_MTases_sf"/>
</dbReference>
<dbReference type="Pfam" id="PF04072">
    <property type="entry name" value="LCM"/>
    <property type="match status" value="1"/>
</dbReference>
<evidence type="ECO:0000313" key="6">
    <source>
        <dbReference type="Proteomes" id="UP000593842"/>
    </source>
</evidence>
<evidence type="ECO:0000256" key="4">
    <source>
        <dbReference type="RuleBase" id="RU362030"/>
    </source>
</evidence>